<evidence type="ECO:0000313" key="13">
    <source>
        <dbReference type="Proteomes" id="UP000017200"/>
    </source>
</evidence>
<dbReference type="EMBL" id="GL541747">
    <property type="protein sequence ID" value="KDE03289.1"/>
    <property type="molecule type" value="Genomic_DNA"/>
</dbReference>
<evidence type="ECO:0000256" key="2">
    <source>
        <dbReference type="ARBA" id="ARBA00007251"/>
    </source>
</evidence>
<proteinExistence type="inferred from homology"/>
<dbReference type="GO" id="GO:0005851">
    <property type="term" value="C:eukaryotic translation initiation factor 2B complex"/>
    <property type="evidence" value="ECO:0007669"/>
    <property type="project" value="EnsemblFungi"/>
</dbReference>
<evidence type="ECO:0000256" key="7">
    <source>
        <dbReference type="ARBA" id="ARBA00044236"/>
    </source>
</evidence>
<dbReference type="SUPFAM" id="SSF100950">
    <property type="entry name" value="NagB/RpiA/CoA transferase-like"/>
    <property type="match status" value="1"/>
</dbReference>
<dbReference type="AlphaFoldDB" id="U5HGL4"/>
<feature type="compositionally biased region" description="Low complexity" evidence="10">
    <location>
        <begin position="327"/>
        <end position="354"/>
    </location>
</feature>
<dbReference type="Gene3D" id="3.40.50.10470">
    <property type="entry name" value="Translation initiation factor eif-2b, domain 2"/>
    <property type="match status" value="1"/>
</dbReference>
<sequence length="421" mass="44844">MGSPRSPRTPSSPLAAGSDGPYSFTSSTSTPLAGSCSSLPTLHESTTLPPREPMDVVTYYADLLASDDSLSMPIAAIETLAQLISQSDTSTTTTELFSLLDQASTRLAQASFNPISLTCGTSLFLRFLTLQRPSPDTSFQEFKAELVARAREFVHESGRCRQLISSGMNEFVRDGANILIHSYSRVVVQALLHAAQQQKNCFQVYVTESRPFGLGLKTQAILSRAGIPCIVVLDSSVAYIMPKCDLVIVGAEAVCESGGLVNFIGGYQVAVVAKAMGKPLYALAESFKFTRLFPLSQYDLPTSLPNPPLTFPDLTNTSSSIPDARESTTTTTTASDSTLDPSSPSPFSEATSSSTPPPPTPSRPMINSAIPQALEMTDQMIRNNPTLDYTTPDLITLIISDLGCLTPSGVSDALLSIFGGT</sequence>
<dbReference type="FunCoup" id="U5HGL4">
    <property type="interactions" value="669"/>
</dbReference>
<dbReference type="PANTHER" id="PTHR45860:SF1">
    <property type="entry name" value="TRANSLATION INITIATION FACTOR EIF-2B SUBUNIT ALPHA"/>
    <property type="match status" value="1"/>
</dbReference>
<dbReference type="Proteomes" id="UP000017200">
    <property type="component" value="Unassembled WGS sequence"/>
</dbReference>
<evidence type="ECO:0000313" key="12">
    <source>
        <dbReference type="EnsemblFungi" id="MVLG_06219T0"/>
    </source>
</evidence>
<dbReference type="InterPro" id="IPR051501">
    <property type="entry name" value="eIF2B_alpha/beta/delta"/>
</dbReference>
<dbReference type="PANTHER" id="PTHR45860">
    <property type="entry name" value="TRANSLATION INITIATION FACTOR EIF-2B SUBUNIT ALPHA"/>
    <property type="match status" value="1"/>
</dbReference>
<organism evidence="11">
    <name type="scientific">Microbotryum lychnidis-dioicae (strain p1A1 Lamole / MvSl-1064)</name>
    <name type="common">Anther smut fungus</name>
    <dbReference type="NCBI Taxonomy" id="683840"/>
    <lineage>
        <taxon>Eukaryota</taxon>
        <taxon>Fungi</taxon>
        <taxon>Dikarya</taxon>
        <taxon>Basidiomycota</taxon>
        <taxon>Pucciniomycotina</taxon>
        <taxon>Microbotryomycetes</taxon>
        <taxon>Microbotryales</taxon>
        <taxon>Microbotryaceae</taxon>
        <taxon>Microbotryum</taxon>
    </lineage>
</organism>
<dbReference type="GO" id="GO:0005829">
    <property type="term" value="C:cytosol"/>
    <property type="evidence" value="ECO:0007669"/>
    <property type="project" value="UniProtKB-SubCell"/>
</dbReference>
<dbReference type="HOGENOM" id="CLU_016218_0_0_1"/>
<name>U5HGL4_USTV1</name>
<dbReference type="InterPro" id="IPR037171">
    <property type="entry name" value="NagB/RpiA_transferase-like"/>
</dbReference>
<keyword evidence="13" id="KW-1185">Reference proteome</keyword>
<evidence type="ECO:0000256" key="6">
    <source>
        <dbReference type="ARBA" id="ARBA00044208"/>
    </source>
</evidence>
<reference evidence="11" key="2">
    <citation type="submission" date="2010-11" db="EMBL/GenBank/DDBJ databases">
        <authorList>
            <consortium name="The Broad Institute Genome Sequencing Platform"/>
            <person name="Earl A."/>
            <person name="Ward D."/>
            <person name="Feldgarden M."/>
            <person name="Gevers D."/>
            <person name="Butler R."/>
            <person name="Young S.K."/>
            <person name="Zeng Q."/>
            <person name="Gargeya S."/>
            <person name="Fitzgerald M."/>
            <person name="Haas B."/>
            <person name="Abouelleil A."/>
            <person name="Alvarado L."/>
            <person name="Arachchi H.M."/>
            <person name="Berlin A."/>
            <person name="Brown A."/>
            <person name="Chapman S.B."/>
            <person name="Chen Z."/>
            <person name="Dunbar C."/>
            <person name="Freedman E."/>
            <person name="Gearin G."/>
            <person name="Gellesch M."/>
            <person name="Goldberg J."/>
            <person name="Griggs A."/>
            <person name="Gujja S."/>
            <person name="Heilman E."/>
            <person name="Heiman D."/>
            <person name="Howarth C."/>
            <person name="Larson L."/>
            <person name="Lui A."/>
            <person name="MacDonald P.J.P."/>
            <person name="Mehta T."/>
            <person name="Montmayeur A."/>
            <person name="Murphy C."/>
            <person name="Neiman D."/>
            <person name="Pearson M."/>
            <person name="Priest M."/>
            <person name="Roberts A."/>
            <person name="Saif S."/>
            <person name="Shea T."/>
            <person name="Shenoy N."/>
            <person name="Sisk P."/>
            <person name="Stolte C."/>
            <person name="Sykes S."/>
            <person name="White J."/>
            <person name="Yandava C."/>
            <person name="Wortman J."/>
            <person name="Nusbaum C."/>
            <person name="Birren B."/>
        </authorList>
    </citation>
    <scope>NUCLEOTIDE SEQUENCE</scope>
    <source>
        <strain evidence="11">P1A1 Lamole</strain>
    </source>
</reference>
<evidence type="ECO:0000256" key="3">
    <source>
        <dbReference type="ARBA" id="ARBA00022490"/>
    </source>
</evidence>
<dbReference type="STRING" id="683840.U5HGL4"/>
<comment type="subunit">
    <text evidence="8">Component of the translation initiation factor 2B (eIF2B) complex which is a heterodecamer of two sets of five different subunits: alpha, beta, gamma, delta and epsilon. Subunits alpha, beta and delta comprise a regulatory subcomplex and subunits epsilon and gamma comprise a catalytic subcomplex. Within the complex, the hexameric regulatory complex resides at the center, with the two heterodimeric catalytic subcomplexes bound on opposite sides.</text>
</comment>
<dbReference type="EnsemblFungi" id="MVLG_06219T0">
    <property type="protein sequence ID" value="MVLG_06219T0"/>
    <property type="gene ID" value="MVLG_06219"/>
</dbReference>
<dbReference type="EMBL" id="AEIJ01000704">
    <property type="status" value="NOT_ANNOTATED_CDS"/>
    <property type="molecule type" value="Genomic_DNA"/>
</dbReference>
<keyword evidence="3" id="KW-0963">Cytoplasm</keyword>
<accession>U5HGL4</accession>
<dbReference type="InterPro" id="IPR000649">
    <property type="entry name" value="IF-2B-related"/>
</dbReference>
<evidence type="ECO:0000256" key="8">
    <source>
        <dbReference type="ARBA" id="ARBA00046432"/>
    </source>
</evidence>
<evidence type="ECO:0000256" key="4">
    <source>
        <dbReference type="ARBA" id="ARBA00022540"/>
    </source>
</evidence>
<reference evidence="11 13" key="3">
    <citation type="journal article" date="2015" name="BMC Genomics">
        <title>Sex and parasites: genomic and transcriptomic analysis of Microbotryum lychnidis-dioicae, the biotrophic and plant-castrating anther smut fungus.</title>
        <authorList>
            <person name="Perlin M.H."/>
            <person name="Amselem J."/>
            <person name="Fontanillas E."/>
            <person name="Toh S.S."/>
            <person name="Chen Z."/>
            <person name="Goldberg J."/>
            <person name="Duplessis S."/>
            <person name="Henrissat B."/>
            <person name="Young S."/>
            <person name="Zeng Q."/>
            <person name="Aguileta G."/>
            <person name="Petit E."/>
            <person name="Badouin H."/>
            <person name="Andrews J."/>
            <person name="Razeeq D."/>
            <person name="Gabaldon T."/>
            <person name="Quesneville H."/>
            <person name="Giraud T."/>
            <person name="Hood M.E."/>
            <person name="Schultz D.J."/>
            <person name="Cuomo C.A."/>
        </authorList>
    </citation>
    <scope>NUCLEOTIDE SEQUENCE [LARGE SCALE GENOMIC DNA]</scope>
    <source>
        <strain evidence="13">p1A1 Lamole</strain>
        <strain evidence="11">P1A1 Lamole</strain>
    </source>
</reference>
<comment type="similarity">
    <text evidence="2 9">Belongs to the eIF-2B alpha/beta/delta subunits family.</text>
</comment>
<evidence type="ECO:0000256" key="9">
    <source>
        <dbReference type="RuleBase" id="RU003814"/>
    </source>
</evidence>
<feature type="region of interest" description="Disordered" evidence="10">
    <location>
        <begin position="1"/>
        <end position="29"/>
    </location>
</feature>
<comment type="subcellular location">
    <subcellularLocation>
        <location evidence="1">Cytoplasm</location>
        <location evidence="1">Cytosol</location>
    </subcellularLocation>
</comment>
<reference evidence="12" key="4">
    <citation type="submission" date="2015-06" db="UniProtKB">
        <authorList>
            <consortium name="EnsemblFungi"/>
        </authorList>
    </citation>
    <scope>IDENTIFICATION</scope>
</reference>
<dbReference type="Pfam" id="PF01008">
    <property type="entry name" value="IF-2B"/>
    <property type="match status" value="1"/>
</dbReference>
<evidence type="ECO:0000256" key="1">
    <source>
        <dbReference type="ARBA" id="ARBA00004514"/>
    </source>
</evidence>
<dbReference type="GO" id="GO:1904262">
    <property type="term" value="P:negative regulation of TORC1 signaling"/>
    <property type="evidence" value="ECO:0007669"/>
    <property type="project" value="EnsemblFungi"/>
</dbReference>
<dbReference type="GO" id="GO:0003743">
    <property type="term" value="F:translation initiation factor activity"/>
    <property type="evidence" value="ECO:0007669"/>
    <property type="project" value="UniProtKB-KW"/>
</dbReference>
<dbReference type="GO" id="GO:0002183">
    <property type="term" value="P:cytoplasmic translational initiation"/>
    <property type="evidence" value="ECO:0007669"/>
    <property type="project" value="EnsemblFungi"/>
</dbReference>
<evidence type="ECO:0000256" key="10">
    <source>
        <dbReference type="SAM" id="MobiDB-lite"/>
    </source>
</evidence>
<reference evidence="13" key="1">
    <citation type="submission" date="2010-11" db="EMBL/GenBank/DDBJ databases">
        <title>The genome sequence of Microbotryum violaceum strain p1A1 Lamole.</title>
        <authorList>
            <person name="Cuomo C."/>
            <person name="Perlin M."/>
            <person name="Young S.K."/>
            <person name="Zeng Q."/>
            <person name="Gargeya S."/>
            <person name="Alvarado L."/>
            <person name="Berlin A."/>
            <person name="Chapman S.B."/>
            <person name="Chen Z."/>
            <person name="Freedman E."/>
            <person name="Gellesch M."/>
            <person name="Goldberg J."/>
            <person name="Griggs A."/>
            <person name="Gujja S."/>
            <person name="Heilman E."/>
            <person name="Heiman D."/>
            <person name="Howarth C."/>
            <person name="Mehta T."/>
            <person name="Neiman D."/>
            <person name="Pearson M."/>
            <person name="Roberts A."/>
            <person name="Saif S."/>
            <person name="Shea T."/>
            <person name="Shenoy N."/>
            <person name="Sisk P."/>
            <person name="Stolte C."/>
            <person name="Sykes S."/>
            <person name="White J."/>
            <person name="Yandava C."/>
            <person name="Haas B."/>
            <person name="Nusbaum C."/>
            <person name="Birren B."/>
        </authorList>
    </citation>
    <scope>NUCLEOTIDE SEQUENCE [LARGE SCALE GENOMIC DNA]</scope>
    <source>
        <strain evidence="13">p1A1 Lamole</strain>
    </source>
</reference>
<feature type="compositionally biased region" description="Low complexity" evidence="10">
    <location>
        <begin position="1"/>
        <end position="13"/>
    </location>
</feature>
<dbReference type="InParanoid" id="U5HGL4"/>
<dbReference type="GO" id="GO:0005085">
    <property type="term" value="F:guanyl-nucleotide exchange factor activity"/>
    <property type="evidence" value="ECO:0007669"/>
    <property type="project" value="EnsemblFungi"/>
</dbReference>
<keyword evidence="5" id="KW-0648">Protein biosynthesis</keyword>
<evidence type="ECO:0000256" key="5">
    <source>
        <dbReference type="ARBA" id="ARBA00022917"/>
    </source>
</evidence>
<dbReference type="InterPro" id="IPR042529">
    <property type="entry name" value="IF_2B-like_C"/>
</dbReference>
<evidence type="ECO:0000313" key="11">
    <source>
        <dbReference type="EMBL" id="KDE03289.1"/>
    </source>
</evidence>
<feature type="region of interest" description="Disordered" evidence="10">
    <location>
        <begin position="307"/>
        <end position="366"/>
    </location>
</feature>
<keyword evidence="4" id="KW-0396">Initiation factor</keyword>
<dbReference type="Gene3D" id="1.20.120.1070">
    <property type="entry name" value="Translation initiation factor eIF-2B, N-terminal domain"/>
    <property type="match status" value="1"/>
</dbReference>
<gene>
    <name evidence="11" type="ORF">MVLG_06219</name>
</gene>
<dbReference type="OrthoDB" id="10249309at2759"/>
<dbReference type="InterPro" id="IPR042528">
    <property type="entry name" value="elF-2B_alpha_N"/>
</dbReference>
<protein>
    <recommendedName>
        <fullName evidence="6">Translation initiation factor eIF2B subunit alpha</fullName>
    </recommendedName>
    <alternativeName>
        <fullName evidence="7">eIF2B GDP-GTP exchange factor subunit alpha</fullName>
    </alternativeName>
</protein>